<comment type="caution">
    <text evidence="1">The sequence shown here is derived from an EMBL/GenBank/DDBJ whole genome shotgun (WGS) entry which is preliminary data.</text>
</comment>
<evidence type="ECO:0000313" key="1">
    <source>
        <dbReference type="EMBL" id="CUX03415.1"/>
    </source>
</evidence>
<organism evidence="1 2">
    <name type="scientific">Agrobacterium genomosp. 2 str. CFBP 5494</name>
    <dbReference type="NCBI Taxonomy" id="1183436"/>
    <lineage>
        <taxon>Bacteria</taxon>
        <taxon>Pseudomonadati</taxon>
        <taxon>Pseudomonadota</taxon>
        <taxon>Alphaproteobacteria</taxon>
        <taxon>Hyphomicrobiales</taxon>
        <taxon>Rhizobiaceae</taxon>
        <taxon>Rhizobium/Agrobacterium group</taxon>
        <taxon>Agrobacterium</taxon>
        <taxon>Agrobacterium tumefaciens complex</taxon>
    </lineage>
</organism>
<proteinExistence type="predicted"/>
<dbReference type="AlphaFoldDB" id="A0A9W5B801"/>
<sequence>MPIISVAHGWQHILEEAVAEASKLPEEWLLEIVHARRVDGMLDLWATYAARDIPLDDYLPADKKIPHPYRSFIRIRDKARQKSLVTCECCGRMGKVIGAGDEARVRCAAHADVEDAMSWEPPEGALFASDEEAMAHFLSDFGDGLDAMQELARGDDDDTRN</sequence>
<gene>
    <name evidence="1" type="ORF">AGR2A_pb10152</name>
</gene>
<dbReference type="RefSeq" id="WP_080823716.1">
    <property type="nucleotide sequence ID" value="NZ_LT009721.1"/>
</dbReference>
<name>A0A9W5B801_9HYPH</name>
<evidence type="ECO:0000313" key="2">
    <source>
        <dbReference type="Proteomes" id="UP000191933"/>
    </source>
</evidence>
<protein>
    <submittedName>
        <fullName evidence="1">Uncharacterized protein</fullName>
    </submittedName>
</protein>
<dbReference type="EMBL" id="FBVY01000047">
    <property type="protein sequence ID" value="CUX03415.1"/>
    <property type="molecule type" value="Genomic_DNA"/>
</dbReference>
<dbReference type="Proteomes" id="UP000191933">
    <property type="component" value="Unassembled WGS sequence"/>
</dbReference>
<accession>A0A9W5B801</accession>
<reference evidence="1 2" key="1">
    <citation type="submission" date="2016-01" db="EMBL/GenBank/DDBJ databases">
        <authorList>
            <person name="Regsiter A."/>
            <person name="william w."/>
        </authorList>
    </citation>
    <scope>NUCLEOTIDE SEQUENCE [LARGE SCALE GENOMIC DNA]</scope>
    <source>
        <strain evidence="1 2">CFBP 5494</strain>
    </source>
</reference>
<keyword evidence="2" id="KW-1185">Reference proteome</keyword>